<dbReference type="Gene3D" id="3.40.50.1980">
    <property type="entry name" value="Nitrogenase molybdenum iron protein domain"/>
    <property type="match status" value="2"/>
</dbReference>
<evidence type="ECO:0000259" key="4">
    <source>
        <dbReference type="PROSITE" id="PS50983"/>
    </source>
</evidence>
<feature type="domain" description="Fe/B12 periplasmic-binding" evidence="4">
    <location>
        <begin position="33"/>
        <end position="287"/>
    </location>
</feature>
<dbReference type="InterPro" id="IPR002491">
    <property type="entry name" value="ABC_transptr_periplasmic_BD"/>
</dbReference>
<comment type="similarity">
    <text evidence="1">Belongs to the bacterial solute-binding protein 8 family.</text>
</comment>
<reference evidence="5 6" key="1">
    <citation type="submission" date="2021-01" db="EMBL/GenBank/DDBJ databases">
        <title>Whole genome shotgun sequence of Plantactinospora endophytica NBRC 110450.</title>
        <authorList>
            <person name="Komaki H."/>
            <person name="Tamura T."/>
        </authorList>
    </citation>
    <scope>NUCLEOTIDE SEQUENCE [LARGE SCALE GENOMIC DNA]</scope>
    <source>
        <strain evidence="5 6">NBRC 110450</strain>
    </source>
</reference>
<dbReference type="InterPro" id="IPR054828">
    <property type="entry name" value="Vit_B12_bind_prot"/>
</dbReference>
<comment type="caution">
    <text evidence="5">The sequence shown here is derived from an EMBL/GenBank/DDBJ whole genome shotgun (WGS) entry which is preliminary data.</text>
</comment>
<evidence type="ECO:0000313" key="5">
    <source>
        <dbReference type="EMBL" id="GIG86286.1"/>
    </source>
</evidence>
<gene>
    <name evidence="5" type="ORF">Pen02_12220</name>
</gene>
<accession>A0ABQ4DV06</accession>
<keyword evidence="6" id="KW-1185">Reference proteome</keyword>
<dbReference type="PROSITE" id="PS50983">
    <property type="entry name" value="FE_B12_PBP"/>
    <property type="match status" value="1"/>
</dbReference>
<dbReference type="PANTHER" id="PTHR30535:SF34">
    <property type="entry name" value="MOLYBDATE-BINDING PROTEIN MOLA"/>
    <property type="match status" value="1"/>
</dbReference>
<evidence type="ECO:0000256" key="2">
    <source>
        <dbReference type="ARBA" id="ARBA00022729"/>
    </source>
</evidence>
<dbReference type="RefSeq" id="WP_203864933.1">
    <property type="nucleotide sequence ID" value="NZ_BONW01000004.1"/>
</dbReference>
<dbReference type="PROSITE" id="PS51257">
    <property type="entry name" value="PROKAR_LIPOPROTEIN"/>
    <property type="match status" value="1"/>
</dbReference>
<name>A0ABQ4DV06_9ACTN</name>
<dbReference type="PANTHER" id="PTHR30535">
    <property type="entry name" value="VITAMIN B12-BINDING PROTEIN"/>
    <property type="match status" value="1"/>
</dbReference>
<dbReference type="NCBIfam" id="NF038402">
    <property type="entry name" value="TroA_like"/>
    <property type="match status" value="1"/>
</dbReference>
<dbReference type="EMBL" id="BONW01000004">
    <property type="protein sequence ID" value="GIG86286.1"/>
    <property type="molecule type" value="Genomic_DNA"/>
</dbReference>
<proteinExistence type="inferred from homology"/>
<dbReference type="Pfam" id="PF01497">
    <property type="entry name" value="Peripla_BP_2"/>
    <property type="match status" value="1"/>
</dbReference>
<dbReference type="SUPFAM" id="SSF53807">
    <property type="entry name" value="Helical backbone' metal receptor"/>
    <property type="match status" value="1"/>
</dbReference>
<protein>
    <submittedName>
        <fullName evidence="5">ABC transporter substrate-binding protein</fullName>
    </submittedName>
</protein>
<sequence>MRVARRRYLPTLLAGLVVVPLAGVVACAPDPIRIVSLSPSATETLFAIDLGEQVVAADNQSDHPPEAPDEEDLSGFQPDSSLIAEHDPDVVVLANDVQDARGGRIIANLEKLGIKVLLQSAPGSLDELYDQVTRLGEELSVQESAKALVRRIDSEIRSISAEAPAGSKGLHYYHEVDTNYYTSTSKTFVGSVYALFGLRNIADPLDRAGTGFPQLTDDDVIEANPDLIFLADTECCGQSIATVRSRPGWLKITAVRTGSVIPLDDDLASRWGPRVVDLARAIAAALR</sequence>
<keyword evidence="2" id="KW-0732">Signal</keyword>
<evidence type="ECO:0000313" key="6">
    <source>
        <dbReference type="Proteomes" id="UP000646749"/>
    </source>
</evidence>
<evidence type="ECO:0000256" key="1">
    <source>
        <dbReference type="ARBA" id="ARBA00008814"/>
    </source>
</evidence>
<dbReference type="Proteomes" id="UP000646749">
    <property type="component" value="Unassembled WGS sequence"/>
</dbReference>
<organism evidence="5 6">
    <name type="scientific">Plantactinospora endophytica</name>
    <dbReference type="NCBI Taxonomy" id="673535"/>
    <lineage>
        <taxon>Bacteria</taxon>
        <taxon>Bacillati</taxon>
        <taxon>Actinomycetota</taxon>
        <taxon>Actinomycetes</taxon>
        <taxon>Micromonosporales</taxon>
        <taxon>Micromonosporaceae</taxon>
        <taxon>Plantactinospora</taxon>
    </lineage>
</organism>
<feature type="region of interest" description="Disordered" evidence="3">
    <location>
        <begin position="58"/>
        <end position="79"/>
    </location>
</feature>
<dbReference type="InterPro" id="IPR050902">
    <property type="entry name" value="ABC_Transporter_SBP"/>
</dbReference>
<evidence type="ECO:0000256" key="3">
    <source>
        <dbReference type="SAM" id="MobiDB-lite"/>
    </source>
</evidence>